<feature type="transmembrane region" description="Helical" evidence="1">
    <location>
        <begin position="22"/>
        <end position="41"/>
    </location>
</feature>
<organism evidence="2">
    <name type="scientific">marine sediment metagenome</name>
    <dbReference type="NCBI Taxonomy" id="412755"/>
    <lineage>
        <taxon>unclassified sequences</taxon>
        <taxon>metagenomes</taxon>
        <taxon>ecological metagenomes</taxon>
    </lineage>
</organism>
<comment type="caution">
    <text evidence="2">The sequence shown here is derived from an EMBL/GenBank/DDBJ whole genome shotgun (WGS) entry which is preliminary data.</text>
</comment>
<feature type="transmembrane region" description="Helical" evidence="1">
    <location>
        <begin position="62"/>
        <end position="85"/>
    </location>
</feature>
<protein>
    <submittedName>
        <fullName evidence="2">Uncharacterized protein</fullName>
    </submittedName>
</protein>
<gene>
    <name evidence="2" type="ORF">S03H2_14955</name>
</gene>
<feature type="transmembrane region" description="Helical" evidence="1">
    <location>
        <begin position="105"/>
        <end position="125"/>
    </location>
</feature>
<keyword evidence="1" id="KW-1133">Transmembrane helix</keyword>
<sequence>MIFTIWDLNIVIGMPEAIVIEILIKAWIEIIVISALMGIIFKNKQISNLISTLIGEREQIRTVEILIFASIIDISMIFLMLFFLPFDFFSHAWGWTWTSQTEFEYFMWIVGLAIILAGIILYIAYDLKIKRKEK</sequence>
<name>X1GNG6_9ZZZZ</name>
<dbReference type="EMBL" id="BARU01007591">
    <property type="protein sequence ID" value="GAH46405.1"/>
    <property type="molecule type" value="Genomic_DNA"/>
</dbReference>
<proteinExistence type="predicted"/>
<keyword evidence="1" id="KW-0472">Membrane</keyword>
<dbReference type="AlphaFoldDB" id="X1GNG6"/>
<reference evidence="2" key="1">
    <citation type="journal article" date="2014" name="Front. Microbiol.">
        <title>High frequency of phylogenetically diverse reductive dehalogenase-homologous genes in deep subseafloor sedimentary metagenomes.</title>
        <authorList>
            <person name="Kawai M."/>
            <person name="Futagami T."/>
            <person name="Toyoda A."/>
            <person name="Takaki Y."/>
            <person name="Nishi S."/>
            <person name="Hori S."/>
            <person name="Arai W."/>
            <person name="Tsubouchi T."/>
            <person name="Morono Y."/>
            <person name="Uchiyama I."/>
            <person name="Ito T."/>
            <person name="Fujiyama A."/>
            <person name="Inagaki F."/>
            <person name="Takami H."/>
        </authorList>
    </citation>
    <scope>NUCLEOTIDE SEQUENCE</scope>
    <source>
        <strain evidence="2">Expedition CK06-06</strain>
    </source>
</reference>
<keyword evidence="1" id="KW-0812">Transmembrane</keyword>
<accession>X1GNG6</accession>
<evidence type="ECO:0000313" key="2">
    <source>
        <dbReference type="EMBL" id="GAH46405.1"/>
    </source>
</evidence>
<evidence type="ECO:0000256" key="1">
    <source>
        <dbReference type="SAM" id="Phobius"/>
    </source>
</evidence>